<keyword evidence="7 12" id="KW-0863">Zinc-finger</keyword>
<keyword evidence="16" id="KW-1185">Reference proteome</keyword>
<proteinExistence type="inferred from homology"/>
<dbReference type="CDD" id="cd03364">
    <property type="entry name" value="TOPRIM_DnaG_primases"/>
    <property type="match status" value="1"/>
</dbReference>
<dbReference type="SUPFAM" id="SSF57783">
    <property type="entry name" value="Zinc beta-ribbon"/>
    <property type="match status" value="1"/>
</dbReference>
<dbReference type="SUPFAM" id="SSF56731">
    <property type="entry name" value="DNA primase core"/>
    <property type="match status" value="1"/>
</dbReference>
<evidence type="ECO:0000256" key="12">
    <source>
        <dbReference type="HAMAP-Rule" id="MF_00974"/>
    </source>
</evidence>
<dbReference type="InterPro" id="IPR016136">
    <property type="entry name" value="DNA_helicase_N/primase_C"/>
</dbReference>
<dbReference type="Gene3D" id="3.40.1360.10">
    <property type="match status" value="1"/>
</dbReference>
<comment type="domain">
    <text evidence="12">Contains an N-terminal zinc-binding domain, a central core domain that contains the primase activity, and a C-terminal DnaB-binding domain.</text>
</comment>
<dbReference type="EMBL" id="JBHSHC010000111">
    <property type="protein sequence ID" value="MFC4768633.1"/>
    <property type="molecule type" value="Genomic_DNA"/>
</dbReference>
<dbReference type="PROSITE" id="PS50880">
    <property type="entry name" value="TOPRIM"/>
    <property type="match status" value="1"/>
</dbReference>
<dbReference type="SUPFAM" id="SSF48024">
    <property type="entry name" value="N-terminal domain of DnaB helicase"/>
    <property type="match status" value="1"/>
</dbReference>
<dbReference type="Proteomes" id="UP001596002">
    <property type="component" value="Unassembled WGS sequence"/>
</dbReference>
<gene>
    <name evidence="12 15" type="primary">dnaG</name>
    <name evidence="15" type="ORF">ACFO8Q_14905</name>
</gene>
<dbReference type="Pfam" id="PF01807">
    <property type="entry name" value="Zn_ribbon_DnaG"/>
    <property type="match status" value="1"/>
</dbReference>
<keyword evidence="2 12" id="KW-0639">Primosome</keyword>
<dbReference type="Pfam" id="PF08275">
    <property type="entry name" value="DNAG_N"/>
    <property type="match status" value="1"/>
</dbReference>
<keyword evidence="10 12" id="KW-0238">DNA-binding</keyword>
<comment type="similarity">
    <text evidence="12 13">Belongs to the DnaG primase family.</text>
</comment>
<dbReference type="Gene3D" id="1.10.860.10">
    <property type="entry name" value="DNAb Helicase, Chain A"/>
    <property type="match status" value="1"/>
</dbReference>
<evidence type="ECO:0000256" key="5">
    <source>
        <dbReference type="ARBA" id="ARBA00022705"/>
    </source>
</evidence>
<dbReference type="InterPro" id="IPR037068">
    <property type="entry name" value="DNA_primase_core_N_sf"/>
</dbReference>
<accession>A0ABV9Q3Z9</accession>
<dbReference type="Gene3D" id="3.90.580.10">
    <property type="entry name" value="Zinc finger, CHC2-type domain"/>
    <property type="match status" value="1"/>
</dbReference>
<dbReference type="HAMAP" id="MF_00974">
    <property type="entry name" value="DNA_primase_DnaG"/>
    <property type="match status" value="1"/>
</dbReference>
<comment type="function">
    <text evidence="12 13">RNA polymerase that catalyzes the synthesis of short RNA molecules used as primers for DNA polymerase during DNA replication.</text>
</comment>
<evidence type="ECO:0000256" key="2">
    <source>
        <dbReference type="ARBA" id="ARBA00022515"/>
    </source>
</evidence>
<organism evidence="15 16">
    <name type="scientific">Effusibacillus consociatus</name>
    <dbReference type="NCBI Taxonomy" id="1117041"/>
    <lineage>
        <taxon>Bacteria</taxon>
        <taxon>Bacillati</taxon>
        <taxon>Bacillota</taxon>
        <taxon>Bacilli</taxon>
        <taxon>Bacillales</taxon>
        <taxon>Alicyclobacillaceae</taxon>
        <taxon>Effusibacillus</taxon>
    </lineage>
</organism>
<evidence type="ECO:0000256" key="10">
    <source>
        <dbReference type="ARBA" id="ARBA00023125"/>
    </source>
</evidence>
<keyword evidence="6 12" id="KW-0479">Metal-binding</keyword>
<evidence type="ECO:0000256" key="6">
    <source>
        <dbReference type="ARBA" id="ARBA00022723"/>
    </source>
</evidence>
<dbReference type="InterPro" id="IPR013264">
    <property type="entry name" value="DNAG_N"/>
</dbReference>
<comment type="subunit">
    <text evidence="12">Monomer. Interacts with DnaB.</text>
</comment>
<keyword evidence="9" id="KW-0460">Magnesium</keyword>
<evidence type="ECO:0000256" key="3">
    <source>
        <dbReference type="ARBA" id="ARBA00022679"/>
    </source>
</evidence>
<dbReference type="InterPro" id="IPR034151">
    <property type="entry name" value="TOPRIM_DnaG_bac"/>
</dbReference>
<dbReference type="InterPro" id="IPR019475">
    <property type="entry name" value="DNA_primase_DnaB-bd"/>
</dbReference>
<evidence type="ECO:0000256" key="13">
    <source>
        <dbReference type="PIRNR" id="PIRNR002811"/>
    </source>
</evidence>
<evidence type="ECO:0000313" key="15">
    <source>
        <dbReference type="EMBL" id="MFC4768633.1"/>
    </source>
</evidence>
<keyword evidence="11 12" id="KW-0804">Transcription</keyword>
<dbReference type="InterPro" id="IPR030846">
    <property type="entry name" value="DnaG_bac"/>
</dbReference>
<evidence type="ECO:0000256" key="7">
    <source>
        <dbReference type="ARBA" id="ARBA00022771"/>
    </source>
</evidence>
<evidence type="ECO:0000256" key="9">
    <source>
        <dbReference type="ARBA" id="ARBA00022842"/>
    </source>
</evidence>
<sequence length="603" mass="68376">MGRIPEDVIEQIRQHFDIVDLIAEYVPLKRSGRSFVGLCPFHSEKTPSFSVSQTKQMYYCFGCGAGGNSISFIMHVENLTFVEAVEHLAKRAGVVLPEREAAEEHSPEAIRRKEQLRCHDLAARYYHHILMNTEAGVPAMRYLQERGLTLSTIEEFQLGYAPDRWNILLTFLKKRGFQEGFLEQAGLLSQSGNQPGRYFDRFRGRVMFPIHDGQGRVIGFGGRIIGQGEPKYLNSPETELFQKGRHLFNLHRARQPIRQRNRAILLEGYMDVITAYQHGIKNVVAALGTALTSEQAKILQRNAGEILMMYDGDRAGQDAALRSSEVIAATGGMPRVTVLPDGLDPDEYLKKYGAIAFERIVEEGSVSSTAFKLRMLRNKSQLSSQEGVIAFLSEAVRIVAEVRSPVERETYLRELAGEFNVSLESLMQEMQMTVSQPKSGDKPASKWNTNINNGERMFKNALNPLPAHVQAERKLLSLMLIDPGVARQVKETIVDEFSIEEHAALAVFLYLYYEDHQDANPAYFISRLDDERLIRLASELAFETESVENRSGLAEEYILRIQKGRAEKRLQMIPKEMEEAARRGDFETLRALTKEQIDLRKKT</sequence>
<keyword evidence="3 12" id="KW-0808">Transferase</keyword>
<evidence type="ECO:0000256" key="1">
    <source>
        <dbReference type="ARBA" id="ARBA00022478"/>
    </source>
</evidence>
<name>A0ABV9Q3Z9_9BACL</name>
<dbReference type="Pfam" id="PF10410">
    <property type="entry name" value="DnaB_bind"/>
    <property type="match status" value="1"/>
</dbReference>
<evidence type="ECO:0000256" key="8">
    <source>
        <dbReference type="ARBA" id="ARBA00022833"/>
    </source>
</evidence>
<dbReference type="InterPro" id="IPR006295">
    <property type="entry name" value="DNA_primase_DnaG"/>
</dbReference>
<keyword evidence="5 12" id="KW-0235">DNA replication</keyword>
<evidence type="ECO:0000313" key="16">
    <source>
        <dbReference type="Proteomes" id="UP001596002"/>
    </source>
</evidence>
<dbReference type="PANTHER" id="PTHR30313:SF2">
    <property type="entry name" value="DNA PRIMASE"/>
    <property type="match status" value="1"/>
</dbReference>
<keyword evidence="8 12" id="KW-0862">Zinc</keyword>
<reference evidence="16" key="1">
    <citation type="journal article" date="2019" name="Int. J. Syst. Evol. Microbiol.">
        <title>The Global Catalogue of Microorganisms (GCM) 10K type strain sequencing project: providing services to taxonomists for standard genome sequencing and annotation.</title>
        <authorList>
            <consortium name="The Broad Institute Genomics Platform"/>
            <consortium name="The Broad Institute Genome Sequencing Center for Infectious Disease"/>
            <person name="Wu L."/>
            <person name="Ma J."/>
        </authorList>
    </citation>
    <scope>NUCLEOTIDE SEQUENCE [LARGE SCALE GENOMIC DNA]</scope>
    <source>
        <strain evidence="16">WYCCWR 12678</strain>
    </source>
</reference>
<dbReference type="Pfam" id="PF13155">
    <property type="entry name" value="Toprim_2"/>
    <property type="match status" value="1"/>
</dbReference>
<dbReference type="Gene3D" id="3.90.980.10">
    <property type="entry name" value="DNA primase, catalytic core, N-terminal domain"/>
    <property type="match status" value="1"/>
</dbReference>
<dbReference type="InterPro" id="IPR006171">
    <property type="entry name" value="TOPRIM_dom"/>
</dbReference>
<evidence type="ECO:0000259" key="14">
    <source>
        <dbReference type="PROSITE" id="PS50880"/>
    </source>
</evidence>
<evidence type="ECO:0000256" key="11">
    <source>
        <dbReference type="ARBA" id="ARBA00023163"/>
    </source>
</evidence>
<protein>
    <recommendedName>
        <fullName evidence="12 13">DNA primase</fullName>
        <ecNumber evidence="12">2.7.7.101</ecNumber>
    </recommendedName>
</protein>
<dbReference type="InterPro" id="IPR050219">
    <property type="entry name" value="DnaG_primase"/>
</dbReference>
<evidence type="ECO:0000256" key="4">
    <source>
        <dbReference type="ARBA" id="ARBA00022695"/>
    </source>
</evidence>
<dbReference type="InterPro" id="IPR036977">
    <property type="entry name" value="DNA_primase_Znf_CHC2"/>
</dbReference>
<dbReference type="PANTHER" id="PTHR30313">
    <property type="entry name" value="DNA PRIMASE"/>
    <property type="match status" value="1"/>
</dbReference>
<dbReference type="EC" id="2.7.7.101" evidence="12"/>
<comment type="catalytic activity">
    <reaction evidence="12">
        <text>ssDNA + n NTP = ssDNA/pppN(pN)n-1 hybrid + (n-1) diphosphate.</text>
        <dbReference type="EC" id="2.7.7.101"/>
    </reaction>
</comment>
<dbReference type="SMART" id="SM00493">
    <property type="entry name" value="TOPRIM"/>
    <property type="match status" value="1"/>
</dbReference>
<feature type="domain" description="Toprim" evidence="14">
    <location>
        <begin position="261"/>
        <end position="344"/>
    </location>
</feature>
<dbReference type="InterPro" id="IPR002694">
    <property type="entry name" value="Znf_CHC2"/>
</dbReference>
<comment type="cofactor">
    <cofactor evidence="12 13">
        <name>Zn(2+)</name>
        <dbReference type="ChEBI" id="CHEBI:29105"/>
    </cofactor>
    <text evidence="12 13">Binds 1 zinc ion per monomer.</text>
</comment>
<feature type="zinc finger region" description="CHC2-type" evidence="12">
    <location>
        <begin position="39"/>
        <end position="63"/>
    </location>
</feature>
<dbReference type="NCBIfam" id="TIGR01391">
    <property type="entry name" value="dnaG"/>
    <property type="match status" value="1"/>
</dbReference>
<keyword evidence="1 12" id="KW-0240">DNA-directed RNA polymerase</keyword>
<dbReference type="PIRSF" id="PIRSF002811">
    <property type="entry name" value="DnaG"/>
    <property type="match status" value="1"/>
</dbReference>
<dbReference type="InterPro" id="IPR036185">
    <property type="entry name" value="DNA_heli_DnaB-like_N_sf"/>
</dbReference>
<comment type="caution">
    <text evidence="15">The sequence shown here is derived from an EMBL/GenBank/DDBJ whole genome shotgun (WGS) entry which is preliminary data.</text>
</comment>
<dbReference type="SMART" id="SM00400">
    <property type="entry name" value="ZnF_CHCC"/>
    <property type="match status" value="1"/>
</dbReference>
<keyword evidence="4 12" id="KW-0548">Nucleotidyltransferase</keyword>